<dbReference type="EMBL" id="JAQOWY010000938">
    <property type="protein sequence ID" value="KAK1837997.1"/>
    <property type="molecule type" value="Genomic_DNA"/>
</dbReference>
<accession>A0AAD9A0N9</accession>
<dbReference type="Proteomes" id="UP001243330">
    <property type="component" value="Unassembled WGS sequence"/>
</dbReference>
<feature type="compositionally biased region" description="Polar residues" evidence="1">
    <location>
        <begin position="28"/>
        <end position="37"/>
    </location>
</feature>
<proteinExistence type="predicted"/>
<dbReference type="PROSITE" id="PS50181">
    <property type="entry name" value="FBOX"/>
    <property type="match status" value="1"/>
</dbReference>
<evidence type="ECO:0000259" key="2">
    <source>
        <dbReference type="PROSITE" id="PS50181"/>
    </source>
</evidence>
<protein>
    <recommendedName>
        <fullName evidence="2">F-box domain-containing protein</fullName>
    </recommendedName>
</protein>
<reference evidence="3" key="1">
    <citation type="submission" date="2023-01" db="EMBL/GenBank/DDBJ databases">
        <title>Colletotrichum chrysophilum M932 genome sequence.</title>
        <authorList>
            <person name="Baroncelli R."/>
        </authorList>
    </citation>
    <scope>NUCLEOTIDE SEQUENCE</scope>
    <source>
        <strain evidence="3">M932</strain>
    </source>
</reference>
<sequence length="506" mass="57099">MKRMYSLIAASLSHPPMRGSPPRRLDMSSDTASTSQPQFPFTSTVHLRMAQGRLTTLPAETVGCILQHLGSSDLLSLRFACRALADKTSGPFQDRFFRTRHVMLERQSLQNLVQISRHSVLRYAVQVVELTTDHLVAPPDYMSRADYEMCGINDEYDCIRLSDGEALSLGDDSYEAVIERYRAEWGSYRDFLLTKGDWIRDLVEALSNLPHCKAIGIDDGVRPWGSLRLGRRIGTFPTRFVTSFQALSMVFATTLIRTLFMGLLSGRHTVERLYIQFGDLKTGCTSVTPRMLSTIPVSADIMRNRLAAIKTLLLVVNPNSHENTFDENVKKLVSNTDPIQTANSDWCPEFCGFLHLFPALTNFTLHFNPRDERQQFPKLSEDLRIPGLQSLCIEFVDCTRDELMTLLEGHRDTLRELVLESVDVTGGGRKTWSSLLGSLQHGLRLDAIDLGDCMVDGFYLCSRSSATFLNQRFCASGPEEIEAMRLALDGLEDLEAFPWLRRSHDE</sequence>
<evidence type="ECO:0000313" key="3">
    <source>
        <dbReference type="EMBL" id="KAK1837997.1"/>
    </source>
</evidence>
<dbReference type="InterPro" id="IPR001810">
    <property type="entry name" value="F-box_dom"/>
</dbReference>
<gene>
    <name evidence="3" type="ORF">CCHR01_19377</name>
</gene>
<feature type="region of interest" description="Disordered" evidence="1">
    <location>
        <begin position="11"/>
        <end position="37"/>
    </location>
</feature>
<feature type="domain" description="F-box" evidence="2">
    <location>
        <begin position="51"/>
        <end position="100"/>
    </location>
</feature>
<name>A0AAD9A0N9_9PEZI</name>
<dbReference type="AlphaFoldDB" id="A0AAD9A0N9"/>
<evidence type="ECO:0000313" key="4">
    <source>
        <dbReference type="Proteomes" id="UP001243330"/>
    </source>
</evidence>
<keyword evidence="4" id="KW-1185">Reference proteome</keyword>
<organism evidence="3 4">
    <name type="scientific">Colletotrichum chrysophilum</name>
    <dbReference type="NCBI Taxonomy" id="1836956"/>
    <lineage>
        <taxon>Eukaryota</taxon>
        <taxon>Fungi</taxon>
        <taxon>Dikarya</taxon>
        <taxon>Ascomycota</taxon>
        <taxon>Pezizomycotina</taxon>
        <taxon>Sordariomycetes</taxon>
        <taxon>Hypocreomycetidae</taxon>
        <taxon>Glomerellales</taxon>
        <taxon>Glomerellaceae</taxon>
        <taxon>Colletotrichum</taxon>
        <taxon>Colletotrichum gloeosporioides species complex</taxon>
    </lineage>
</organism>
<comment type="caution">
    <text evidence="3">The sequence shown here is derived from an EMBL/GenBank/DDBJ whole genome shotgun (WGS) entry which is preliminary data.</text>
</comment>
<evidence type="ECO:0000256" key="1">
    <source>
        <dbReference type="SAM" id="MobiDB-lite"/>
    </source>
</evidence>